<dbReference type="HOGENOM" id="CLU_1184163_0_0_5"/>
<dbReference type="PANTHER" id="PTHR42785">
    <property type="entry name" value="DNA TOPOISOMERASE, TYPE IA, CORE"/>
    <property type="match status" value="1"/>
</dbReference>
<dbReference type="PROSITE" id="PS52039">
    <property type="entry name" value="TOPO_IA_2"/>
    <property type="match status" value="1"/>
</dbReference>
<dbReference type="PANTHER" id="PTHR42785:SF1">
    <property type="entry name" value="DNA TOPOISOMERASE"/>
    <property type="match status" value="1"/>
</dbReference>
<dbReference type="GO" id="GO:0003917">
    <property type="term" value="F:DNA topoisomerase type I (single strand cut, ATP-independent) activity"/>
    <property type="evidence" value="ECO:0007669"/>
    <property type="project" value="InterPro"/>
</dbReference>
<gene>
    <name evidence="2" type="ordered locus">ACMV_P1_00780</name>
</gene>
<evidence type="ECO:0000313" key="3">
    <source>
        <dbReference type="Proteomes" id="UP000007100"/>
    </source>
</evidence>
<sequence>MERLGIGRPSTYASILENITSRSYVIEGKKGFLSPAPIGEKIRDALVSRFDFAELAYTKGLEDQLDEIAEGRAVYEDVVRGAWNALDGGLSKLDTLTITPAHPCPECGKALTRRKGQHGFFWSCTGWPDCKVTLPDEKGQPGKKKAPAPPTGIMCPSCGKELARRQGTSKPKMKGMKPRPYDFYSCTGFPKCEAKFQTGADGKPVFENQTKQAAE</sequence>
<dbReference type="Gene3D" id="1.10.460.10">
    <property type="entry name" value="Topoisomerase I, domain 2"/>
    <property type="match status" value="1"/>
</dbReference>
<dbReference type="GO" id="GO:0005694">
    <property type="term" value="C:chromosome"/>
    <property type="evidence" value="ECO:0007669"/>
    <property type="project" value="InterPro"/>
</dbReference>
<dbReference type="Pfam" id="PF01396">
    <property type="entry name" value="Zn_ribbon_Top1"/>
    <property type="match status" value="2"/>
</dbReference>
<evidence type="ECO:0000313" key="2">
    <source>
        <dbReference type="EMBL" id="BAJ82874.1"/>
    </source>
</evidence>
<keyword evidence="2" id="KW-0614">Plasmid</keyword>
<dbReference type="InterPro" id="IPR013498">
    <property type="entry name" value="Topo_IA_Znf"/>
</dbReference>
<accession>F0J707</accession>
<name>F0J707_ACIMA</name>
<dbReference type="SUPFAM" id="SSF57783">
    <property type="entry name" value="Zinc beta-ribbon"/>
    <property type="match status" value="1"/>
</dbReference>
<dbReference type="InterPro" id="IPR000380">
    <property type="entry name" value="Topo_IA"/>
</dbReference>
<geneLocation type="plasmid" evidence="2 3">
    <name>pACMV1</name>
</geneLocation>
<dbReference type="Pfam" id="PF01131">
    <property type="entry name" value="Topoisom_bac"/>
    <property type="match status" value="1"/>
</dbReference>
<keyword evidence="2" id="KW-0413">Isomerase</keyword>
<dbReference type="EMBL" id="AP012036">
    <property type="protein sequence ID" value="BAJ82874.1"/>
    <property type="molecule type" value="Genomic_DNA"/>
</dbReference>
<proteinExistence type="predicted"/>
<dbReference type="InterPro" id="IPR013497">
    <property type="entry name" value="Topo_IA_cen"/>
</dbReference>
<dbReference type="OrthoDB" id="9804262at2"/>
<dbReference type="InterPro" id="IPR013824">
    <property type="entry name" value="Topo_IA_cen_sub1"/>
</dbReference>
<dbReference type="KEGG" id="amv:ACMV_P1_00780"/>
<dbReference type="SUPFAM" id="SSF56712">
    <property type="entry name" value="Prokaryotic type I DNA topoisomerase"/>
    <property type="match status" value="1"/>
</dbReference>
<dbReference type="Proteomes" id="UP000007100">
    <property type="component" value="Plasmid pACMV1"/>
</dbReference>
<keyword evidence="3" id="KW-1185">Reference proteome</keyword>
<protein>
    <submittedName>
        <fullName evidence="2">Putative DNA topoisomerase</fullName>
    </submittedName>
</protein>
<evidence type="ECO:0000259" key="1">
    <source>
        <dbReference type="PROSITE" id="PS52039"/>
    </source>
</evidence>
<feature type="domain" description="Topo IA-type catalytic" evidence="1">
    <location>
        <begin position="1"/>
        <end position="90"/>
    </location>
</feature>
<dbReference type="GO" id="GO:0006265">
    <property type="term" value="P:DNA topological change"/>
    <property type="evidence" value="ECO:0007669"/>
    <property type="project" value="InterPro"/>
</dbReference>
<reference evidence="2 3" key="1">
    <citation type="submission" date="2010-12" db="EMBL/GenBank/DDBJ databases">
        <title>Whole genome sequence of Acidiphilium multivorum AIU301.</title>
        <authorList>
            <person name="Narita-Yamada S."/>
            <person name="Nakamura S."/>
            <person name="Ito N."/>
            <person name="Takarada H."/>
            <person name="Katano Y."/>
            <person name="Nakazawa H."/>
            <person name="Hosoyama A."/>
            <person name="Yamada R."/>
            <person name="Fujita N."/>
        </authorList>
    </citation>
    <scope>NUCLEOTIDE SEQUENCE [LARGE SCALE GENOMIC DNA]</scope>
    <source>
        <strain evidence="3">DSM 11245 / JCM 8867 / AIU301</strain>
        <plasmid evidence="2 3">pACMV1</plasmid>
    </source>
</reference>
<dbReference type="AlphaFoldDB" id="F0J707"/>
<dbReference type="GO" id="GO:0003677">
    <property type="term" value="F:DNA binding"/>
    <property type="evidence" value="ECO:0007669"/>
    <property type="project" value="InterPro"/>
</dbReference>
<organism evidence="2 3">
    <name type="scientific">Acidiphilium multivorum (strain DSM 11245 / JCM 8867 / NBRC 100883 / AIU 301)</name>
    <dbReference type="NCBI Taxonomy" id="926570"/>
    <lineage>
        <taxon>Bacteria</taxon>
        <taxon>Pseudomonadati</taxon>
        <taxon>Pseudomonadota</taxon>
        <taxon>Alphaproteobacteria</taxon>
        <taxon>Acetobacterales</taxon>
        <taxon>Acidocellaceae</taxon>
        <taxon>Acidiphilium</taxon>
    </lineage>
</organism>
<dbReference type="Gene3D" id="3.30.65.10">
    <property type="entry name" value="Bacterial Topoisomerase I, domain 1"/>
    <property type="match status" value="2"/>
</dbReference>
<dbReference type="InterPro" id="IPR023405">
    <property type="entry name" value="Topo_IA_core_domain"/>
</dbReference>